<evidence type="ECO:0000256" key="1">
    <source>
        <dbReference type="SAM" id="Phobius"/>
    </source>
</evidence>
<organism evidence="3 4">
    <name type="scientific">Penicillium cosmopolitanum</name>
    <dbReference type="NCBI Taxonomy" id="1131564"/>
    <lineage>
        <taxon>Eukaryota</taxon>
        <taxon>Fungi</taxon>
        <taxon>Dikarya</taxon>
        <taxon>Ascomycota</taxon>
        <taxon>Pezizomycotina</taxon>
        <taxon>Eurotiomycetes</taxon>
        <taxon>Eurotiomycetidae</taxon>
        <taxon>Eurotiales</taxon>
        <taxon>Aspergillaceae</taxon>
        <taxon>Penicillium</taxon>
    </lineage>
</organism>
<dbReference type="SUPFAM" id="SSF53474">
    <property type="entry name" value="alpha/beta-Hydrolases"/>
    <property type="match status" value="1"/>
</dbReference>
<feature type="transmembrane region" description="Helical" evidence="1">
    <location>
        <begin position="178"/>
        <end position="197"/>
    </location>
</feature>
<reference evidence="3" key="1">
    <citation type="submission" date="2022-12" db="EMBL/GenBank/DDBJ databases">
        <authorList>
            <person name="Petersen C."/>
        </authorList>
    </citation>
    <scope>NUCLEOTIDE SEQUENCE</scope>
    <source>
        <strain evidence="3">IBT 29677</strain>
    </source>
</reference>
<sequence>MALYHQTVDFLSDSWANQRTQLPLLAVSGASFTLGLLFRSILSARESTETVIPSPRARILNGISEEENHNLPLPNDVLPGARDVASPYGSIRVYEWGREDGPKVLLVHGITTPCIALGGVAHALVDRGCRVMLFDLFGRGYSDCPADLPQDDRLFATQILLALASSPIAWTGKESGKFCLVGYSLGGGIAAAFASYFPQMLSSLILLAPAGLLRDSQISFQSRLLYSRGLMPENLLGYLRMRSPKELPSQTAGEIQLLSRDYPHVNIPAAVAWQVNNHSGFVHAFMSSMRHGPILSQRQYNTWARLGEYLSAQNSYSSTNRGEKGLGSDKVHILCGNSDAIIIKDELIADATAALGGNVAFKFYEAGHEFPSTKYEDVATYISKLL</sequence>
<evidence type="ECO:0000313" key="3">
    <source>
        <dbReference type="EMBL" id="KAJ5376964.1"/>
    </source>
</evidence>
<dbReference type="Pfam" id="PF12697">
    <property type="entry name" value="Abhydrolase_6"/>
    <property type="match status" value="1"/>
</dbReference>
<name>A0A9W9SG29_9EURO</name>
<keyword evidence="1" id="KW-0812">Transmembrane</keyword>
<dbReference type="GO" id="GO:0016020">
    <property type="term" value="C:membrane"/>
    <property type="evidence" value="ECO:0007669"/>
    <property type="project" value="TreeGrafter"/>
</dbReference>
<dbReference type="AlphaFoldDB" id="A0A9W9SG29"/>
<feature type="transmembrane region" description="Helical" evidence="1">
    <location>
        <begin position="20"/>
        <end position="38"/>
    </location>
</feature>
<dbReference type="RefSeq" id="XP_056481994.1">
    <property type="nucleotide sequence ID" value="XM_056638487.1"/>
</dbReference>
<dbReference type="PRINTS" id="PR00111">
    <property type="entry name" value="ABHYDROLASE"/>
</dbReference>
<keyword evidence="4" id="KW-1185">Reference proteome</keyword>
<protein>
    <recommendedName>
        <fullName evidence="2">AB hydrolase-1 domain-containing protein</fullName>
    </recommendedName>
</protein>
<comment type="caution">
    <text evidence="3">The sequence shown here is derived from an EMBL/GenBank/DDBJ whole genome shotgun (WGS) entry which is preliminary data.</text>
</comment>
<dbReference type="InterPro" id="IPR000073">
    <property type="entry name" value="AB_hydrolase_1"/>
</dbReference>
<dbReference type="PANTHER" id="PTHR43798">
    <property type="entry name" value="MONOACYLGLYCEROL LIPASE"/>
    <property type="match status" value="1"/>
</dbReference>
<dbReference type="GO" id="GO:0072330">
    <property type="term" value="P:monocarboxylic acid biosynthetic process"/>
    <property type="evidence" value="ECO:0007669"/>
    <property type="project" value="UniProtKB-ARBA"/>
</dbReference>
<dbReference type="EMBL" id="JAPZBU010000012">
    <property type="protein sequence ID" value="KAJ5376964.1"/>
    <property type="molecule type" value="Genomic_DNA"/>
</dbReference>
<dbReference type="InterPro" id="IPR029058">
    <property type="entry name" value="AB_hydrolase_fold"/>
</dbReference>
<evidence type="ECO:0000259" key="2">
    <source>
        <dbReference type="Pfam" id="PF12697"/>
    </source>
</evidence>
<dbReference type="PANTHER" id="PTHR43798:SF33">
    <property type="entry name" value="HYDROLASE, PUTATIVE (AFU_ORTHOLOGUE AFUA_2G14860)-RELATED"/>
    <property type="match status" value="1"/>
</dbReference>
<feature type="domain" description="AB hydrolase-1" evidence="2">
    <location>
        <begin position="104"/>
        <end position="379"/>
    </location>
</feature>
<proteinExistence type="predicted"/>
<evidence type="ECO:0000313" key="4">
    <source>
        <dbReference type="Proteomes" id="UP001147747"/>
    </source>
</evidence>
<accession>A0A9W9SG29</accession>
<dbReference type="Gene3D" id="3.40.50.1820">
    <property type="entry name" value="alpha/beta hydrolase"/>
    <property type="match status" value="1"/>
</dbReference>
<dbReference type="OrthoDB" id="408373at2759"/>
<dbReference type="InterPro" id="IPR050266">
    <property type="entry name" value="AB_hydrolase_sf"/>
</dbReference>
<keyword evidence="1" id="KW-0472">Membrane</keyword>
<keyword evidence="1" id="KW-1133">Transmembrane helix</keyword>
<gene>
    <name evidence="3" type="ORF">N7509_013850</name>
</gene>
<dbReference type="Proteomes" id="UP001147747">
    <property type="component" value="Unassembled WGS sequence"/>
</dbReference>
<reference evidence="3" key="2">
    <citation type="journal article" date="2023" name="IMA Fungus">
        <title>Comparative genomic study of the Penicillium genus elucidates a diverse pangenome and 15 lateral gene transfer events.</title>
        <authorList>
            <person name="Petersen C."/>
            <person name="Sorensen T."/>
            <person name="Nielsen M.R."/>
            <person name="Sondergaard T.E."/>
            <person name="Sorensen J.L."/>
            <person name="Fitzpatrick D.A."/>
            <person name="Frisvad J.C."/>
            <person name="Nielsen K.L."/>
        </authorList>
    </citation>
    <scope>NUCLEOTIDE SEQUENCE</scope>
    <source>
        <strain evidence="3">IBT 29677</strain>
    </source>
</reference>
<dbReference type="GeneID" id="81377467"/>
<dbReference type="GO" id="GO:0017000">
    <property type="term" value="P:antibiotic biosynthetic process"/>
    <property type="evidence" value="ECO:0007669"/>
    <property type="project" value="UniProtKB-ARBA"/>
</dbReference>